<dbReference type="InterPro" id="IPR013324">
    <property type="entry name" value="RNA_pol_sigma_r3/r4-like"/>
</dbReference>
<dbReference type="Pfam" id="PF13384">
    <property type="entry name" value="HTH_23"/>
    <property type="match status" value="1"/>
</dbReference>
<dbReference type="PATRIC" id="fig|1423750.3.peg.2142"/>
<gene>
    <name evidence="1" type="ORF">FC89_GL002101</name>
</gene>
<reference evidence="1 2" key="1">
    <citation type="journal article" date="2015" name="Genome Announc.">
        <title>Expanding the biotechnology potential of lactobacilli through comparative genomics of 213 strains and associated genera.</title>
        <authorList>
            <person name="Sun Z."/>
            <person name="Harris H.M."/>
            <person name="McCann A."/>
            <person name="Guo C."/>
            <person name="Argimon S."/>
            <person name="Zhang W."/>
            <person name="Yang X."/>
            <person name="Jeffery I.B."/>
            <person name="Cooney J.C."/>
            <person name="Kagawa T.F."/>
            <person name="Liu W."/>
            <person name="Song Y."/>
            <person name="Salvetti E."/>
            <person name="Wrobel A."/>
            <person name="Rasinkangas P."/>
            <person name="Parkhill J."/>
            <person name="Rea M.C."/>
            <person name="O'Sullivan O."/>
            <person name="Ritari J."/>
            <person name="Douillard F.P."/>
            <person name="Paul Ross R."/>
            <person name="Yang R."/>
            <person name="Briner A.E."/>
            <person name="Felis G.E."/>
            <person name="de Vos W.M."/>
            <person name="Barrangou R."/>
            <person name="Klaenhammer T.R."/>
            <person name="Caufield P.W."/>
            <person name="Cui Y."/>
            <person name="Zhang H."/>
            <person name="O'Toole P.W."/>
        </authorList>
    </citation>
    <scope>NUCLEOTIDE SEQUENCE [LARGE SCALE GENOMIC DNA]</scope>
    <source>
        <strain evidence="1 2">DSM 18630</strain>
    </source>
</reference>
<protein>
    <recommendedName>
        <fullName evidence="3">RNA polymerase sigma-70 region 4 domain-containing protein</fullName>
    </recommendedName>
</protein>
<dbReference type="GO" id="GO:0006352">
    <property type="term" value="P:DNA-templated transcription initiation"/>
    <property type="evidence" value="ECO:0007669"/>
    <property type="project" value="InterPro"/>
</dbReference>
<dbReference type="RefSeq" id="WP_057870779.1">
    <property type="nucleotide sequence ID" value="NZ_AZGB01000003.1"/>
</dbReference>
<dbReference type="STRING" id="1423750.FC89_GL002101"/>
<keyword evidence="2" id="KW-1185">Reference proteome</keyword>
<sequence length="189" mass="21789">MSADKRHHQPAPNYQSAKFSAADYRLLRGVIKSLGISPARSDYEDLLQEGALILLEARQSAKKLPYLSYKKRQNYYFSRIRWRLLDILRSQQTKKITALSLEQDDPNQDNQPLEAPDPQAAAFADNLLVGEYAKQLWQMCTAKEQLYLAYRLQSKNITEIARLCGVTRPTVYRWKEGVVAKLKQLSEQL</sequence>
<evidence type="ECO:0000313" key="1">
    <source>
        <dbReference type="EMBL" id="KRM07992.1"/>
    </source>
</evidence>
<evidence type="ECO:0008006" key="3">
    <source>
        <dbReference type="Google" id="ProtNLM"/>
    </source>
</evidence>
<dbReference type="OrthoDB" id="2248780at2"/>
<dbReference type="AlphaFoldDB" id="A0A0R1VQ97"/>
<dbReference type="EMBL" id="AZGB01000003">
    <property type="protein sequence ID" value="KRM07992.1"/>
    <property type="molecule type" value="Genomic_DNA"/>
</dbReference>
<dbReference type="Proteomes" id="UP000051451">
    <property type="component" value="Unassembled WGS sequence"/>
</dbReference>
<organism evidence="1 2">
    <name type="scientific">Liquorilactobacillus ghanensis DSM 18630</name>
    <dbReference type="NCBI Taxonomy" id="1423750"/>
    <lineage>
        <taxon>Bacteria</taxon>
        <taxon>Bacillati</taxon>
        <taxon>Bacillota</taxon>
        <taxon>Bacilli</taxon>
        <taxon>Lactobacillales</taxon>
        <taxon>Lactobacillaceae</taxon>
        <taxon>Liquorilactobacillus</taxon>
    </lineage>
</organism>
<name>A0A0R1VQ97_9LACO</name>
<dbReference type="GeneID" id="98318042"/>
<evidence type="ECO:0000313" key="2">
    <source>
        <dbReference type="Proteomes" id="UP000051451"/>
    </source>
</evidence>
<proteinExistence type="predicted"/>
<dbReference type="GO" id="GO:0003700">
    <property type="term" value="F:DNA-binding transcription factor activity"/>
    <property type="evidence" value="ECO:0007669"/>
    <property type="project" value="InterPro"/>
</dbReference>
<dbReference type="SUPFAM" id="SSF88659">
    <property type="entry name" value="Sigma3 and sigma4 domains of RNA polymerase sigma factors"/>
    <property type="match status" value="1"/>
</dbReference>
<dbReference type="NCBIfam" id="TIGR02937">
    <property type="entry name" value="sigma70-ECF"/>
    <property type="match status" value="1"/>
</dbReference>
<dbReference type="InterPro" id="IPR014284">
    <property type="entry name" value="RNA_pol_sigma-70_dom"/>
</dbReference>
<comment type="caution">
    <text evidence="1">The sequence shown here is derived from an EMBL/GenBank/DDBJ whole genome shotgun (WGS) entry which is preliminary data.</text>
</comment>
<accession>A0A0R1VQ97</accession>